<dbReference type="OrthoDB" id="8372879at2"/>
<dbReference type="GO" id="GO:0071978">
    <property type="term" value="P:bacterial-type flagellum-dependent swarming motility"/>
    <property type="evidence" value="ECO:0007669"/>
    <property type="project" value="TreeGrafter"/>
</dbReference>
<dbReference type="PANTHER" id="PTHR30435">
    <property type="entry name" value="FLAGELLAR PROTEIN"/>
    <property type="match status" value="1"/>
</dbReference>
<sequence>MTISSSLNASVAGLNVNASKLATISDNIANAGTYGYKRADADFSALVVSSGNGGYTAGGVTATATREISAQGSIVSTEQALDLAVVGRGMLPVTPAASLNLSNPELRLKPTDSFSPDQNGTLVSASGFALLGWPLDNSGNVITQLRDSTTGMEPISVASSQFVASPTTEMDLGVNLSAEDTRAGASGDTLSVPIEYFDNFGSSQTLTATFTPTVPATGASNEWTLSFDDSATAAASNPIATYTLTFDSARGSGGSLLSVATVTGNAYVPADGTVQLDVDGGPIDVTFGPLGPGSSLTQLSAEFAPSSIRKNGNRAGILTSLEFDPDGYLNAIYDTGFTRRIYQVPIVDVPNFDGLAVQDGQTFTVTPQSGPFYLWDSGSGPAGILTGFALEQSTTDIAGELTSLIETQRAYSSNAKVVQTVDEMLQETTNIKR</sequence>
<comment type="similarity">
    <text evidence="2 5">Belongs to the flagella basal body rod proteins family.</text>
</comment>
<evidence type="ECO:0000313" key="9">
    <source>
        <dbReference type="EMBL" id="SDW89238.1"/>
    </source>
</evidence>
<dbReference type="EMBL" id="FNMZ01000002">
    <property type="protein sequence ID" value="SDW89238.1"/>
    <property type="molecule type" value="Genomic_DNA"/>
</dbReference>
<evidence type="ECO:0000259" key="6">
    <source>
        <dbReference type="Pfam" id="PF00460"/>
    </source>
</evidence>
<comment type="function">
    <text evidence="5">A flexible structure which links the flagellar filament to the drive apparatus in the basal body.</text>
</comment>
<gene>
    <name evidence="9" type="ORF">SAMN05444336_102650</name>
</gene>
<organism evidence="9 10">
    <name type="scientific">Albimonas donghaensis</name>
    <dbReference type="NCBI Taxonomy" id="356660"/>
    <lineage>
        <taxon>Bacteria</taxon>
        <taxon>Pseudomonadati</taxon>
        <taxon>Pseudomonadota</taxon>
        <taxon>Alphaproteobacteria</taxon>
        <taxon>Rhodobacterales</taxon>
        <taxon>Paracoccaceae</taxon>
        <taxon>Albimonas</taxon>
    </lineage>
</organism>
<dbReference type="Pfam" id="PF07559">
    <property type="entry name" value="FlgE_D2"/>
    <property type="match status" value="1"/>
</dbReference>
<evidence type="ECO:0000256" key="4">
    <source>
        <dbReference type="ARBA" id="ARBA00023143"/>
    </source>
</evidence>
<evidence type="ECO:0000256" key="2">
    <source>
        <dbReference type="ARBA" id="ARBA00009677"/>
    </source>
</evidence>
<dbReference type="InterPro" id="IPR020013">
    <property type="entry name" value="Flagellar_FlgE/F/G"/>
</dbReference>
<dbReference type="InterPro" id="IPR037925">
    <property type="entry name" value="FlgE/F/G-like"/>
</dbReference>
<keyword evidence="10" id="KW-1185">Reference proteome</keyword>
<name>A0A1H2X907_9RHOB</name>
<evidence type="ECO:0000259" key="7">
    <source>
        <dbReference type="Pfam" id="PF06429"/>
    </source>
</evidence>
<dbReference type="AlphaFoldDB" id="A0A1H2X907"/>
<feature type="domain" description="Flagellar basal body rod protein N-terminal" evidence="6">
    <location>
        <begin position="7"/>
        <end position="37"/>
    </location>
</feature>
<dbReference type="Pfam" id="PF06429">
    <property type="entry name" value="Flg_bbr_C"/>
    <property type="match status" value="1"/>
</dbReference>
<evidence type="ECO:0000256" key="1">
    <source>
        <dbReference type="ARBA" id="ARBA00004117"/>
    </source>
</evidence>
<dbReference type="STRING" id="356660.SAMN05444336_102650"/>
<reference evidence="9 10" key="1">
    <citation type="submission" date="2016-10" db="EMBL/GenBank/DDBJ databases">
        <authorList>
            <person name="de Groot N.N."/>
        </authorList>
    </citation>
    <scope>NUCLEOTIDE SEQUENCE [LARGE SCALE GENOMIC DNA]</scope>
    <source>
        <strain evidence="9 10">DSM 17890</strain>
    </source>
</reference>
<dbReference type="InterPro" id="IPR037058">
    <property type="entry name" value="Falgellar_hook_FlgE_sf"/>
</dbReference>
<dbReference type="InterPro" id="IPR011491">
    <property type="entry name" value="FlgE_D2"/>
</dbReference>
<dbReference type="Gene3D" id="2.60.98.20">
    <property type="entry name" value="Flagellar hook protein FlgE"/>
    <property type="match status" value="1"/>
</dbReference>
<dbReference type="InterPro" id="IPR001444">
    <property type="entry name" value="Flag_bb_rod_N"/>
</dbReference>
<evidence type="ECO:0000256" key="3">
    <source>
        <dbReference type="ARBA" id="ARBA00019015"/>
    </source>
</evidence>
<evidence type="ECO:0000256" key="5">
    <source>
        <dbReference type="RuleBase" id="RU362116"/>
    </source>
</evidence>
<feature type="domain" description="Flagellar basal-body/hook protein C-terminal" evidence="7">
    <location>
        <begin position="389"/>
        <end position="431"/>
    </location>
</feature>
<dbReference type="GO" id="GO:0009425">
    <property type="term" value="C:bacterial-type flagellum basal body"/>
    <property type="evidence" value="ECO:0007669"/>
    <property type="project" value="UniProtKB-SubCell"/>
</dbReference>
<evidence type="ECO:0000259" key="8">
    <source>
        <dbReference type="Pfam" id="PF07559"/>
    </source>
</evidence>
<comment type="subcellular location">
    <subcellularLocation>
        <location evidence="1 5">Bacterial flagellum basal body</location>
    </subcellularLocation>
</comment>
<dbReference type="RefSeq" id="WP_092680861.1">
    <property type="nucleotide sequence ID" value="NZ_FNMZ01000002.1"/>
</dbReference>
<feature type="domain" description="Flagellar hook protein FlgE D2" evidence="8">
    <location>
        <begin position="191"/>
        <end position="312"/>
    </location>
</feature>
<keyword evidence="9" id="KW-0969">Cilium</keyword>
<protein>
    <recommendedName>
        <fullName evidence="3 5">Flagellar hook protein FlgE</fullName>
    </recommendedName>
</protein>
<dbReference type="InterPro" id="IPR010930">
    <property type="entry name" value="Flg_bb/hook_C_dom"/>
</dbReference>
<dbReference type="SUPFAM" id="SSF117143">
    <property type="entry name" value="Flagellar hook protein flgE"/>
    <property type="match status" value="1"/>
</dbReference>
<dbReference type="Pfam" id="PF00460">
    <property type="entry name" value="Flg_bb_rod"/>
    <property type="match status" value="1"/>
</dbReference>
<dbReference type="GO" id="GO:0005829">
    <property type="term" value="C:cytosol"/>
    <property type="evidence" value="ECO:0007669"/>
    <property type="project" value="TreeGrafter"/>
</dbReference>
<keyword evidence="9" id="KW-0966">Cell projection</keyword>
<proteinExistence type="inferred from homology"/>
<dbReference type="PANTHER" id="PTHR30435:SF1">
    <property type="entry name" value="FLAGELLAR HOOK PROTEIN FLGE"/>
    <property type="match status" value="1"/>
</dbReference>
<evidence type="ECO:0000313" key="10">
    <source>
        <dbReference type="Proteomes" id="UP000199118"/>
    </source>
</evidence>
<keyword evidence="4 5" id="KW-0975">Bacterial flagellum</keyword>
<accession>A0A1H2X907</accession>
<dbReference type="NCBIfam" id="TIGR03506">
    <property type="entry name" value="FlgEFG_subfam"/>
    <property type="match status" value="1"/>
</dbReference>
<keyword evidence="9" id="KW-0282">Flagellum</keyword>
<dbReference type="GO" id="GO:0009424">
    <property type="term" value="C:bacterial-type flagellum hook"/>
    <property type="evidence" value="ECO:0007669"/>
    <property type="project" value="TreeGrafter"/>
</dbReference>
<dbReference type="Proteomes" id="UP000199118">
    <property type="component" value="Unassembled WGS sequence"/>
</dbReference>